<evidence type="ECO:0000256" key="10">
    <source>
        <dbReference type="ARBA" id="ARBA00022741"/>
    </source>
</evidence>
<dbReference type="InterPro" id="IPR013716">
    <property type="entry name" value="Adenylate_cyclase_G-a-bd"/>
</dbReference>
<evidence type="ECO:0000256" key="8">
    <source>
        <dbReference type="ARBA" id="ARBA00022723"/>
    </source>
</evidence>
<keyword evidence="14" id="KW-0456">Lyase</keyword>
<dbReference type="SMART" id="SM00364">
    <property type="entry name" value="LRR_BAC"/>
    <property type="match status" value="10"/>
</dbReference>
<dbReference type="InterPro" id="IPR055414">
    <property type="entry name" value="LRR_R13L4/SHOC2-like"/>
</dbReference>
<dbReference type="InterPro" id="IPR029787">
    <property type="entry name" value="Nucleotide_cyclase"/>
</dbReference>
<name>A0A6A6HSK9_9PLEO</name>
<feature type="region of interest" description="Disordered" evidence="17">
    <location>
        <begin position="153"/>
        <end position="190"/>
    </location>
</feature>
<evidence type="ECO:0000256" key="15">
    <source>
        <dbReference type="ARBA" id="ARBA00032597"/>
    </source>
</evidence>
<dbReference type="GO" id="GO:0035556">
    <property type="term" value="P:intracellular signal transduction"/>
    <property type="evidence" value="ECO:0007669"/>
    <property type="project" value="InterPro"/>
</dbReference>
<feature type="compositionally biased region" description="Basic and acidic residues" evidence="17">
    <location>
        <begin position="655"/>
        <end position="666"/>
    </location>
</feature>
<feature type="compositionally biased region" description="Basic and acidic residues" evidence="17">
    <location>
        <begin position="597"/>
        <end position="608"/>
    </location>
</feature>
<keyword evidence="8" id="KW-0479">Metal-binding</keyword>
<evidence type="ECO:0000256" key="12">
    <source>
        <dbReference type="ARBA" id="ARBA00022842"/>
    </source>
</evidence>
<keyword evidence="9" id="KW-0677">Repeat</keyword>
<dbReference type="InterPro" id="IPR000159">
    <property type="entry name" value="RA_dom"/>
</dbReference>
<evidence type="ECO:0000256" key="9">
    <source>
        <dbReference type="ARBA" id="ARBA00022737"/>
    </source>
</evidence>
<sequence length="2218" mass="244588">MARNENVGRHGSTESSASWRSVRSNDTVRPFGRASRGTPVTVQTPKDHNNHQYVASRTLWCICLVAHWTTSLGGGRAARAVRLESCAEARSALYVVVSQSSDEACPPMTHNAAAPAADSQTMFLPSSRSAVQDDVKRGPRQCASLAQLTSPCRIEKESEISPGTLPPAPPPKDPGHKPRKNSGWDGSQTNDFRDYRKQLAVLETSGGRIPSISRNPPTATSPITPWAASGTNGSSMAASVWGSFFNDSNEDIAQLSPGLGRPGSGNDAMGYPGDDRRPSVASATTVSSTGSKSSVSRGGFHKRLQNVFGEEFPADSRQGSDTSLTTPYAAAAAETQSLRGAGNRNRTNSVNNTLGSSLNSRPGSPIGSRPRTPLPSSEVTPWEFQDFKEIPFQGENGRPSSEQHSNKSGKSSHHHHKLKLPGHRHNRSKEDNKPLEGRAEISQPYPLRPVTSREDSSYSIRRDQQYPSALSSAFGSKSTLVPRPSSPTPSAFSEMSRDPSTQRSPSTTKGPGGLFARLKNRRDKTDRSTPDALSNLPPSTVSLQPSIKSAKLPRGEPSPGTFGSKKKGGADGTKDKSSKEGKREHGRGLLKGSKRAAAYEEPRRKDPNEVGVGLHGDEALFSLDTDLEHMEGIVNPLHPPMTPPTGDIPTTTWGPEERRTDSKDDGAMWDAPDSWAVKPLGDEGGVPQHGEYEDSGVTPKEDDNRTYCVRIFRVDSTFATLSATLNTSVSEIIQILGKKTLLQDDLDNYHIVMRKHDTSRQLDTLERPLLIQKRLLEQAGYTDADRLEEVGREDNSYLCRFTFIPAKMSGYSSLEKDPGFSKMQKFSHIDLQGRNLITIPITLYQKATEIISLNLSRNLSLAVPKDFIQACTNLREIKYTSNEARRLPPSLSLASRLTMLDISNNRLQELDHAQLHKLQSLQGLRLSNNRLTQLPPYFGQYRALRSLNLSSNSLSEFPDFLCEVRTLVDLDISFNSITSLPKIGQLTCLERLWATNNKLKGSFPPTLSNLVNLREIDVRFNALNSMDVMSQLPRLEYLMIGHNSISAFEGAFPKIRVLHMNHNPVTRFGVSQSTPSLSVLNLASAKLAQLPEDLFPRLTGLTKLILDKNHFTSLSSNIGKLIRLEHLSVARNSLDVLPAQIGGLAELRYLDVRENNLGQLPPELWYARRLETLNVSSNVLDGFPKPSAPPPAAVNGEVSNLDGATPMSTPGLGSSPSYEELGKLEDFANRRPSQASAGYLGAGTSPASTQRKGSMASYGSASTATTARKQSVTSRTPTEGAPTPVSRKDSSLSNRMVTTFAGSLRHLFLADNRLTDDVFDELCLLPELRIVNLAYNLIYDIPPRTIRRWQHLAELYLSGNDLTSLPAEDLEEVSSLKVLHINSNKFQVLPAELGKVAKLAILDVASNSLKYNVSNWPYDWNWNWNHNLKYLNLSGNKRLEIKPSGPYSNSGAAMREGRDLTDFTSLGNLRVLGLMDVTMMVPSVPEQSEDRRVRTSGSAVGTMAYGMADSLGRNEHISTMDMVIPRFRSHDDEQILGLFDGQPLAGGGSKIAKYLYDNFKNRFSEELERLRPQESPVDALRRTYLGLNKELALAATQTMDKLSPGPTRQSGNAVPDLADDDLTSGSVATVMYLKEMELYISNVGDAQALLIRSEGGHKVLTRKHDPAEPGERIRIREAGGFVSRQGKLNDVLEVSRAFGYVQMSPSVIASPHILNLTLGETDEMILMASRELWEYLTPDFAVDVARSERNDLMRAAQKLRDLAIAFGATNKIMVMLLGVSDLKSKQRARFRTHSMSMGPSGSPDDFFLRPRGKRARNLPNDSKLARLDNEVDAPTGEVSLVFTDIKSSTLLWETYPIAMRSAIRMHNELMRRQLRIIGGYEVKTEGDAFMVAFPTVTSALLWCFTIQSQLLEVPWPQEILNSVNGQEVVDPDGNVIFRGLSVRMGIHWGTPVCEVDPVTKRMDYFGPMVNRASRISSVADGGQITVSSDFIAEIQRLLETHIEGDRSNSTGSEEAFNDDQTTQNIRQELRSLSSQGFEVKDLGERRLKGLENPEYIYLMYPHSLASRLAIQRQLEQKAQSPANAQQAGQKMPDSQLTIDTDNVWDLWNVSLRLEMLCSTLENPGSAELKPPETALLERMKSRGGEITDRFLINFVEHQISRIETCATTLALRHMVRPFGQYPLLEQACPMADILSELQSQLSELQQYRDEASSQFASA</sequence>
<dbReference type="FunFam" id="3.80.10.10:FF:000428">
    <property type="entry name" value="Adenylate cyclase"/>
    <property type="match status" value="1"/>
</dbReference>
<dbReference type="InterPro" id="IPR050216">
    <property type="entry name" value="LRR_domain-containing"/>
</dbReference>
<evidence type="ECO:0000256" key="4">
    <source>
        <dbReference type="ARBA" id="ARBA00005381"/>
    </source>
</evidence>
<gene>
    <name evidence="21" type="ORF">BU26DRAFT_441822</name>
</gene>
<feature type="compositionally biased region" description="Polar residues" evidence="17">
    <location>
        <begin position="536"/>
        <end position="547"/>
    </location>
</feature>
<feature type="compositionally biased region" description="Polar residues" evidence="17">
    <location>
        <begin position="488"/>
        <end position="509"/>
    </location>
</feature>
<feature type="region of interest" description="Disordered" evidence="17">
    <location>
        <begin position="391"/>
        <end position="613"/>
    </location>
</feature>
<dbReference type="SMART" id="SM00332">
    <property type="entry name" value="PP2Cc"/>
    <property type="match status" value="1"/>
</dbReference>
<accession>A0A6A6HSK9</accession>
<dbReference type="SUPFAM" id="SSF55073">
    <property type="entry name" value="Nucleotide cyclase"/>
    <property type="match status" value="1"/>
</dbReference>
<evidence type="ECO:0000259" key="20">
    <source>
        <dbReference type="PROSITE" id="PS51746"/>
    </source>
</evidence>
<evidence type="ECO:0000256" key="14">
    <source>
        <dbReference type="ARBA" id="ARBA00023239"/>
    </source>
</evidence>
<evidence type="ECO:0000313" key="22">
    <source>
        <dbReference type="Proteomes" id="UP000800094"/>
    </source>
</evidence>
<dbReference type="SMART" id="SM00044">
    <property type="entry name" value="CYCc"/>
    <property type="match status" value="1"/>
</dbReference>
<dbReference type="GO" id="GO:0000287">
    <property type="term" value="F:magnesium ion binding"/>
    <property type="evidence" value="ECO:0007669"/>
    <property type="project" value="InterPro"/>
</dbReference>
<dbReference type="Pfam" id="PF00481">
    <property type="entry name" value="PP2C"/>
    <property type="match status" value="1"/>
</dbReference>
<evidence type="ECO:0000256" key="16">
    <source>
        <dbReference type="ARBA" id="ARBA00032637"/>
    </source>
</evidence>
<evidence type="ECO:0000256" key="17">
    <source>
        <dbReference type="SAM" id="MobiDB-lite"/>
    </source>
</evidence>
<organism evidence="21 22">
    <name type="scientific">Trematosphaeria pertusa</name>
    <dbReference type="NCBI Taxonomy" id="390896"/>
    <lineage>
        <taxon>Eukaryota</taxon>
        <taxon>Fungi</taxon>
        <taxon>Dikarya</taxon>
        <taxon>Ascomycota</taxon>
        <taxon>Pezizomycotina</taxon>
        <taxon>Dothideomycetes</taxon>
        <taxon>Pleosporomycetidae</taxon>
        <taxon>Pleosporales</taxon>
        <taxon>Massarineae</taxon>
        <taxon>Trematosphaeriaceae</taxon>
        <taxon>Trematosphaeria</taxon>
    </lineage>
</organism>
<dbReference type="GO" id="GO:0005524">
    <property type="term" value="F:ATP binding"/>
    <property type="evidence" value="ECO:0007669"/>
    <property type="project" value="UniProtKB-KW"/>
</dbReference>
<evidence type="ECO:0000256" key="13">
    <source>
        <dbReference type="ARBA" id="ARBA00022998"/>
    </source>
</evidence>
<evidence type="ECO:0000259" key="19">
    <source>
        <dbReference type="PROSITE" id="PS50200"/>
    </source>
</evidence>
<evidence type="ECO:0000256" key="1">
    <source>
        <dbReference type="ARBA" id="ARBA00001593"/>
    </source>
</evidence>
<dbReference type="FunFam" id="3.80.10.10:FF:000408">
    <property type="entry name" value="Adenylate cyclase"/>
    <property type="match status" value="1"/>
</dbReference>
<evidence type="ECO:0000256" key="5">
    <source>
        <dbReference type="ARBA" id="ARBA00012201"/>
    </source>
</evidence>
<dbReference type="GO" id="GO:0006171">
    <property type="term" value="P:cAMP biosynthetic process"/>
    <property type="evidence" value="ECO:0007669"/>
    <property type="project" value="UniProtKB-KW"/>
</dbReference>
<dbReference type="Pfam" id="PF08509">
    <property type="entry name" value="Ad_cyc_g-alpha"/>
    <property type="match status" value="1"/>
</dbReference>
<dbReference type="InterPro" id="IPR001054">
    <property type="entry name" value="A/G_cyclase"/>
</dbReference>
<feature type="domain" description="Guanylate cyclase" evidence="18">
    <location>
        <begin position="1839"/>
        <end position="1976"/>
    </location>
</feature>
<dbReference type="Pfam" id="PF23598">
    <property type="entry name" value="LRR_14"/>
    <property type="match status" value="1"/>
</dbReference>
<feature type="compositionally biased region" description="Polar residues" evidence="17">
    <location>
        <begin position="335"/>
        <end position="362"/>
    </location>
</feature>
<comment type="similarity">
    <text evidence="4">Belongs to the adenylyl cyclase class-3 family.</text>
</comment>
<evidence type="ECO:0000259" key="18">
    <source>
        <dbReference type="PROSITE" id="PS50125"/>
    </source>
</evidence>
<dbReference type="Pfam" id="PF13855">
    <property type="entry name" value="LRR_8"/>
    <property type="match status" value="1"/>
</dbReference>
<feature type="compositionally biased region" description="Basic and acidic residues" evidence="17">
    <location>
        <begin position="428"/>
        <end position="439"/>
    </location>
</feature>
<feature type="domain" description="PPM-type phosphatase" evidence="20">
    <location>
        <begin position="1504"/>
        <end position="1779"/>
    </location>
</feature>
<dbReference type="SMART" id="SM00314">
    <property type="entry name" value="RA"/>
    <property type="match status" value="1"/>
</dbReference>
<dbReference type="CDD" id="cd17214">
    <property type="entry name" value="RA_CYR1_like"/>
    <property type="match status" value="1"/>
</dbReference>
<dbReference type="InterPro" id="IPR036457">
    <property type="entry name" value="PPM-type-like_dom_sf"/>
</dbReference>
<keyword evidence="12" id="KW-0460">Magnesium</keyword>
<evidence type="ECO:0000256" key="2">
    <source>
        <dbReference type="ARBA" id="ARBA00001946"/>
    </source>
</evidence>
<feature type="region of interest" description="Disordered" evidence="17">
    <location>
        <begin position="1"/>
        <end position="47"/>
    </location>
</feature>
<comment type="cofactor">
    <cofactor evidence="2">
        <name>Mg(2+)</name>
        <dbReference type="ChEBI" id="CHEBI:18420"/>
    </cofactor>
</comment>
<dbReference type="Gene3D" id="3.80.10.10">
    <property type="entry name" value="Ribonuclease Inhibitor"/>
    <property type="match status" value="4"/>
</dbReference>
<keyword evidence="7" id="KW-0433">Leucine-rich repeat</keyword>
<evidence type="ECO:0000256" key="3">
    <source>
        <dbReference type="ARBA" id="ARBA00003896"/>
    </source>
</evidence>
<feature type="domain" description="Ras-associating" evidence="19">
    <location>
        <begin position="705"/>
        <end position="796"/>
    </location>
</feature>
<dbReference type="SUPFAM" id="SSF52058">
    <property type="entry name" value="L domain-like"/>
    <property type="match status" value="2"/>
</dbReference>
<dbReference type="PANTHER" id="PTHR48051">
    <property type="match status" value="1"/>
</dbReference>
<feature type="compositionally biased region" description="Polar residues" evidence="17">
    <location>
        <begin position="1268"/>
        <end position="1277"/>
    </location>
</feature>
<dbReference type="InterPro" id="IPR003591">
    <property type="entry name" value="Leu-rich_rpt_typical-subtyp"/>
</dbReference>
<keyword evidence="22" id="KW-1185">Reference proteome</keyword>
<protein>
    <recommendedName>
        <fullName evidence="6">Adenylate cyclase</fullName>
        <ecNumber evidence="5">4.6.1.1</ecNumber>
    </recommendedName>
    <alternativeName>
        <fullName evidence="15">ATP pyrophosphate-lyase</fullName>
    </alternativeName>
    <alternativeName>
        <fullName evidence="16">Adenylyl cyclase</fullName>
    </alternativeName>
</protein>
<dbReference type="GeneID" id="54577809"/>
<dbReference type="FunFam" id="3.80.10.10:FF:000220">
    <property type="entry name" value="Adenylate cyclase AcyA"/>
    <property type="match status" value="1"/>
</dbReference>
<dbReference type="InterPro" id="IPR055071">
    <property type="entry name" value="RA_PHLPP-like"/>
</dbReference>
<dbReference type="SUPFAM" id="SSF81606">
    <property type="entry name" value="PP2C-like"/>
    <property type="match status" value="1"/>
</dbReference>
<feature type="compositionally biased region" description="Basic and acidic residues" evidence="17">
    <location>
        <begin position="568"/>
        <end position="587"/>
    </location>
</feature>
<keyword evidence="13" id="KW-0115">cAMP biosynthesis</keyword>
<dbReference type="GO" id="GO:0005737">
    <property type="term" value="C:cytoplasm"/>
    <property type="evidence" value="ECO:0007669"/>
    <property type="project" value="TreeGrafter"/>
</dbReference>
<dbReference type="FunFam" id="3.60.40.10:FF:000055">
    <property type="entry name" value="Adenylate cyclase AcyA"/>
    <property type="match status" value="1"/>
</dbReference>
<feature type="region of interest" description="Disordered" evidence="17">
    <location>
        <begin position="252"/>
        <end position="298"/>
    </location>
</feature>
<dbReference type="PROSITE" id="PS51746">
    <property type="entry name" value="PPM_2"/>
    <property type="match status" value="1"/>
</dbReference>
<keyword evidence="11" id="KW-0067">ATP-binding</keyword>
<evidence type="ECO:0000256" key="11">
    <source>
        <dbReference type="ARBA" id="ARBA00022840"/>
    </source>
</evidence>
<comment type="function">
    <text evidence="3">Plays essential roles in regulation of cellular metabolism by catalyzing the synthesis of a second messenger, cAMP.</text>
</comment>
<dbReference type="InterPro" id="IPR001611">
    <property type="entry name" value="Leu-rich_rpt"/>
</dbReference>
<feature type="compositionally biased region" description="Low complexity" evidence="17">
    <location>
        <begin position="1254"/>
        <end position="1267"/>
    </location>
</feature>
<dbReference type="InterPro" id="IPR032675">
    <property type="entry name" value="LRR_dom_sf"/>
</dbReference>
<dbReference type="OrthoDB" id="2021138at2759"/>
<dbReference type="PANTHER" id="PTHR48051:SF54">
    <property type="entry name" value="LEUCINE-RICH REPEAT-CONTAINING PROTEIN"/>
    <property type="match status" value="1"/>
</dbReference>
<feature type="compositionally biased region" description="Basic residues" evidence="17">
    <location>
        <begin position="410"/>
        <end position="427"/>
    </location>
</feature>
<evidence type="ECO:0000313" key="21">
    <source>
        <dbReference type="EMBL" id="KAF2240879.1"/>
    </source>
</evidence>
<dbReference type="FunFam" id="3.80.10.10:FF:000305">
    <property type="entry name" value="Adenylate cyclase AcyA"/>
    <property type="match status" value="1"/>
</dbReference>
<dbReference type="Gene3D" id="3.30.70.1230">
    <property type="entry name" value="Nucleotide cyclase"/>
    <property type="match status" value="1"/>
</dbReference>
<evidence type="ECO:0000256" key="7">
    <source>
        <dbReference type="ARBA" id="ARBA00022614"/>
    </source>
</evidence>
<dbReference type="Proteomes" id="UP000800094">
    <property type="component" value="Unassembled WGS sequence"/>
</dbReference>
<dbReference type="PROSITE" id="PS51450">
    <property type="entry name" value="LRR"/>
    <property type="match status" value="4"/>
</dbReference>
<dbReference type="RefSeq" id="XP_033675883.1">
    <property type="nucleotide sequence ID" value="XM_033824479.1"/>
</dbReference>
<comment type="catalytic activity">
    <reaction evidence="1">
        <text>ATP = 3',5'-cyclic AMP + diphosphate</text>
        <dbReference type="Rhea" id="RHEA:15389"/>
        <dbReference type="ChEBI" id="CHEBI:30616"/>
        <dbReference type="ChEBI" id="CHEBI:33019"/>
        <dbReference type="ChEBI" id="CHEBI:58165"/>
        <dbReference type="EC" id="4.6.1.1"/>
    </reaction>
</comment>
<feature type="region of interest" description="Disordered" evidence="17">
    <location>
        <begin position="1234"/>
        <end position="1291"/>
    </location>
</feature>
<feature type="region of interest" description="Disordered" evidence="17">
    <location>
        <begin position="335"/>
        <end position="379"/>
    </location>
</feature>
<dbReference type="CDD" id="cd00143">
    <property type="entry name" value="PP2Cc"/>
    <property type="match status" value="1"/>
</dbReference>
<feature type="region of interest" description="Disordered" evidence="17">
    <location>
        <begin position="1184"/>
        <end position="1219"/>
    </location>
</feature>
<dbReference type="SMART" id="SM00369">
    <property type="entry name" value="LRR_TYP"/>
    <property type="match status" value="11"/>
</dbReference>
<dbReference type="GO" id="GO:0004016">
    <property type="term" value="F:adenylate cyclase activity"/>
    <property type="evidence" value="ECO:0007669"/>
    <property type="project" value="UniProtKB-EC"/>
</dbReference>
<dbReference type="PROSITE" id="PS50125">
    <property type="entry name" value="GUANYLATE_CYCLASE_2"/>
    <property type="match status" value="1"/>
</dbReference>
<proteinExistence type="inferred from homology"/>
<feature type="compositionally biased region" description="Polar residues" evidence="17">
    <location>
        <begin position="13"/>
        <end position="27"/>
    </location>
</feature>
<feature type="compositionally biased region" description="Low complexity" evidence="17">
    <location>
        <begin position="279"/>
        <end position="298"/>
    </location>
</feature>
<dbReference type="Gene3D" id="3.60.40.10">
    <property type="entry name" value="PPM-type phosphatase domain"/>
    <property type="match status" value="1"/>
</dbReference>
<dbReference type="Pfam" id="PF23010">
    <property type="entry name" value="RA_3"/>
    <property type="match status" value="1"/>
</dbReference>
<dbReference type="PROSITE" id="PS50200">
    <property type="entry name" value="RA"/>
    <property type="match status" value="1"/>
</dbReference>
<feature type="compositionally biased region" description="Basic and acidic residues" evidence="17">
    <location>
        <begin position="1"/>
        <end position="12"/>
    </location>
</feature>
<dbReference type="CDD" id="cd07302">
    <property type="entry name" value="CHD"/>
    <property type="match status" value="1"/>
</dbReference>
<dbReference type="EC" id="4.6.1.1" evidence="5"/>
<dbReference type="EMBL" id="ML987215">
    <property type="protein sequence ID" value="KAF2240879.1"/>
    <property type="molecule type" value="Genomic_DNA"/>
</dbReference>
<keyword evidence="10" id="KW-0547">Nucleotide-binding</keyword>
<feature type="compositionally biased region" description="Polar residues" evidence="17">
    <location>
        <begin position="465"/>
        <end position="479"/>
    </location>
</feature>
<dbReference type="Pfam" id="PF00211">
    <property type="entry name" value="Guanylate_cyc"/>
    <property type="match status" value="1"/>
</dbReference>
<reference evidence="21" key="1">
    <citation type="journal article" date="2020" name="Stud. Mycol.">
        <title>101 Dothideomycetes genomes: a test case for predicting lifestyles and emergence of pathogens.</title>
        <authorList>
            <person name="Haridas S."/>
            <person name="Albert R."/>
            <person name="Binder M."/>
            <person name="Bloem J."/>
            <person name="Labutti K."/>
            <person name="Salamov A."/>
            <person name="Andreopoulos B."/>
            <person name="Baker S."/>
            <person name="Barry K."/>
            <person name="Bills G."/>
            <person name="Bluhm B."/>
            <person name="Cannon C."/>
            <person name="Castanera R."/>
            <person name="Culley D."/>
            <person name="Daum C."/>
            <person name="Ezra D."/>
            <person name="Gonzalez J."/>
            <person name="Henrissat B."/>
            <person name="Kuo A."/>
            <person name="Liang C."/>
            <person name="Lipzen A."/>
            <person name="Lutzoni F."/>
            <person name="Magnuson J."/>
            <person name="Mondo S."/>
            <person name="Nolan M."/>
            <person name="Ohm R."/>
            <person name="Pangilinan J."/>
            <person name="Park H.-J."/>
            <person name="Ramirez L."/>
            <person name="Alfaro M."/>
            <person name="Sun H."/>
            <person name="Tritt A."/>
            <person name="Yoshinaga Y."/>
            <person name="Zwiers L.-H."/>
            <person name="Turgeon B."/>
            <person name="Goodwin S."/>
            <person name="Spatafora J."/>
            <person name="Crous P."/>
            <person name="Grigoriev I."/>
        </authorList>
    </citation>
    <scope>NUCLEOTIDE SEQUENCE</scope>
    <source>
        <strain evidence="21">CBS 122368</strain>
    </source>
</reference>
<evidence type="ECO:0000256" key="6">
    <source>
        <dbReference type="ARBA" id="ARBA00021420"/>
    </source>
</evidence>
<feature type="compositionally biased region" description="Polar residues" evidence="17">
    <location>
        <begin position="1206"/>
        <end position="1217"/>
    </location>
</feature>
<dbReference type="InterPro" id="IPR001932">
    <property type="entry name" value="PPM-type_phosphatase-like_dom"/>
</dbReference>
<feature type="region of interest" description="Disordered" evidence="17">
    <location>
        <begin position="635"/>
        <end position="669"/>
    </location>
</feature>
<feature type="compositionally biased region" description="Basic and acidic residues" evidence="17">
    <location>
        <begin position="451"/>
        <end position="464"/>
    </location>
</feature>